<dbReference type="PROSITE" id="PS51012">
    <property type="entry name" value="ABC_TM2"/>
    <property type="match status" value="1"/>
</dbReference>
<dbReference type="AlphaFoldDB" id="A0A250FC99"/>
<evidence type="ECO:0000256" key="6">
    <source>
        <dbReference type="ARBA" id="ARBA00022989"/>
    </source>
</evidence>
<evidence type="ECO:0000259" key="9">
    <source>
        <dbReference type="PROSITE" id="PS51012"/>
    </source>
</evidence>
<gene>
    <name evidence="10" type="ORF">CGC53_10685</name>
</gene>
<dbReference type="GO" id="GO:0005886">
    <property type="term" value="C:plasma membrane"/>
    <property type="evidence" value="ECO:0007669"/>
    <property type="project" value="UniProtKB-SubCell"/>
</dbReference>
<feature type="transmembrane region" description="Helical" evidence="8">
    <location>
        <begin position="350"/>
        <end position="368"/>
    </location>
</feature>
<feature type="transmembrane region" description="Helical" evidence="8">
    <location>
        <begin position="21"/>
        <end position="40"/>
    </location>
</feature>
<dbReference type="GO" id="GO:0140359">
    <property type="term" value="F:ABC-type transporter activity"/>
    <property type="evidence" value="ECO:0007669"/>
    <property type="project" value="InterPro"/>
</dbReference>
<evidence type="ECO:0000256" key="5">
    <source>
        <dbReference type="ARBA" id="ARBA00022692"/>
    </source>
</evidence>
<comment type="similarity">
    <text evidence="2">Belongs to the ABC-2 integral membrane protein family.</text>
</comment>
<dbReference type="PANTHER" id="PTHR30294:SF29">
    <property type="entry name" value="MULTIDRUG ABC TRANSPORTER PERMEASE YBHS-RELATED"/>
    <property type="match status" value="1"/>
</dbReference>
<reference evidence="11" key="1">
    <citation type="submission" date="2017-06" db="EMBL/GenBank/DDBJ databases">
        <title>Capnocytophaga spp. assemblies.</title>
        <authorList>
            <person name="Gulvik C.A."/>
        </authorList>
    </citation>
    <scope>NUCLEOTIDE SEQUENCE [LARGE SCALE GENOMIC DNA]</scope>
    <source>
        <strain evidence="11">H6253</strain>
    </source>
</reference>
<evidence type="ECO:0000256" key="1">
    <source>
        <dbReference type="ARBA" id="ARBA00004651"/>
    </source>
</evidence>
<evidence type="ECO:0000256" key="4">
    <source>
        <dbReference type="ARBA" id="ARBA00022475"/>
    </source>
</evidence>
<keyword evidence="7 8" id="KW-0472">Membrane</keyword>
<dbReference type="InterPro" id="IPR051449">
    <property type="entry name" value="ABC-2_transporter_component"/>
</dbReference>
<proteinExistence type="inferred from homology"/>
<sequence>MKVLRFILQKEFKQIFRDRTILAMMFVAPIMQFVILPQVANFDVKNINLVYIDHDQSPYSQQMLQKITASGYFRLISAPFSYKEGITYIEKGEADVVVEIPADFEHNLVREGRQSIGVSIDAINGSKSSLGGAYLAQVIRDFNQQLEVNIKAPKRLTNTAQIAMASTSWYNPLMQYKYYIVPGILAILLTIIGGFLSALNVVKEKEIGTIEQINVTPIKKWQFILGKLIPFWVLGTLLFTLGLTLMYVVYGIAPAGSLLTLYTFAAVYLIAILGFGLLVSTYADSQLQAIFIAYFFVMIFLLMSGFLTNIESMPSWAMTASQFIPVTHFVKVMRQVILKGSTLWELKTEMAYVIGFAIVLNSWAIANYKKTN</sequence>
<dbReference type="InterPro" id="IPR047817">
    <property type="entry name" value="ABC2_TM_bact-type"/>
</dbReference>
<evidence type="ECO:0000256" key="7">
    <source>
        <dbReference type="ARBA" id="ARBA00023136"/>
    </source>
</evidence>
<protein>
    <submittedName>
        <fullName evidence="10">ABC transporter permease</fullName>
    </submittedName>
</protein>
<keyword evidence="11" id="KW-1185">Reference proteome</keyword>
<keyword evidence="4" id="KW-1003">Cell membrane</keyword>
<evidence type="ECO:0000313" key="11">
    <source>
        <dbReference type="Proteomes" id="UP000217276"/>
    </source>
</evidence>
<accession>A0A250FC99</accession>
<keyword evidence="5 8" id="KW-0812">Transmembrane</keyword>
<dbReference type="RefSeq" id="WP_095914746.1">
    <property type="nucleotide sequence ID" value="NZ_CP022384.1"/>
</dbReference>
<dbReference type="Proteomes" id="UP000217276">
    <property type="component" value="Chromosome"/>
</dbReference>
<dbReference type="Pfam" id="PF12698">
    <property type="entry name" value="ABC2_membrane_3"/>
    <property type="match status" value="1"/>
</dbReference>
<evidence type="ECO:0000313" key="10">
    <source>
        <dbReference type="EMBL" id="ATA82773.1"/>
    </source>
</evidence>
<comment type="subcellular location">
    <subcellularLocation>
        <location evidence="1">Cell membrane</location>
        <topology evidence="1">Multi-pass membrane protein</topology>
    </subcellularLocation>
</comment>
<keyword evidence="3" id="KW-0813">Transport</keyword>
<feature type="transmembrane region" description="Helical" evidence="8">
    <location>
        <begin position="178"/>
        <end position="202"/>
    </location>
</feature>
<name>A0A250FC99_9FLAO</name>
<feature type="domain" description="ABC transmembrane type-2" evidence="9">
    <location>
        <begin position="144"/>
        <end position="371"/>
    </location>
</feature>
<feature type="transmembrane region" description="Helical" evidence="8">
    <location>
        <begin position="291"/>
        <end position="310"/>
    </location>
</feature>
<organism evidence="10 11">
    <name type="scientific">Capnocytophaga leadbetteri</name>
    <dbReference type="NCBI Taxonomy" id="327575"/>
    <lineage>
        <taxon>Bacteria</taxon>
        <taxon>Pseudomonadati</taxon>
        <taxon>Bacteroidota</taxon>
        <taxon>Flavobacteriia</taxon>
        <taxon>Flavobacteriales</taxon>
        <taxon>Flavobacteriaceae</taxon>
        <taxon>Capnocytophaga</taxon>
    </lineage>
</organism>
<evidence type="ECO:0000256" key="3">
    <source>
        <dbReference type="ARBA" id="ARBA00022448"/>
    </source>
</evidence>
<feature type="transmembrane region" description="Helical" evidence="8">
    <location>
        <begin position="259"/>
        <end position="279"/>
    </location>
</feature>
<evidence type="ECO:0000256" key="2">
    <source>
        <dbReference type="ARBA" id="ARBA00007783"/>
    </source>
</evidence>
<keyword evidence="6 8" id="KW-1133">Transmembrane helix</keyword>
<feature type="transmembrane region" description="Helical" evidence="8">
    <location>
        <begin position="229"/>
        <end position="253"/>
    </location>
</feature>
<dbReference type="InterPro" id="IPR013525">
    <property type="entry name" value="ABC2_TM"/>
</dbReference>
<dbReference type="EMBL" id="CP022384">
    <property type="protein sequence ID" value="ATA82773.1"/>
    <property type="molecule type" value="Genomic_DNA"/>
</dbReference>
<evidence type="ECO:0000256" key="8">
    <source>
        <dbReference type="SAM" id="Phobius"/>
    </source>
</evidence>
<dbReference type="PANTHER" id="PTHR30294">
    <property type="entry name" value="MEMBRANE COMPONENT OF ABC TRANSPORTER YHHJ-RELATED"/>
    <property type="match status" value="1"/>
</dbReference>
<dbReference type="Gene3D" id="3.40.1710.10">
    <property type="entry name" value="abc type-2 transporter like domain"/>
    <property type="match status" value="1"/>
</dbReference>
<dbReference type="KEGG" id="clk:CGC53_10685"/>